<protein>
    <recommendedName>
        <fullName evidence="8">4Fe-4S ferredoxin-type domain-containing protein</fullName>
    </recommendedName>
</protein>
<proteinExistence type="predicted"/>
<keyword evidence="7" id="KW-0411">Iron-sulfur</keyword>
<comment type="caution">
    <text evidence="9">The sequence shown here is derived from an EMBL/GenBank/DDBJ whole genome shotgun (WGS) entry which is preliminary data.</text>
</comment>
<evidence type="ECO:0000256" key="2">
    <source>
        <dbReference type="ARBA" id="ARBA00022485"/>
    </source>
</evidence>
<evidence type="ECO:0000256" key="5">
    <source>
        <dbReference type="ARBA" id="ARBA00022982"/>
    </source>
</evidence>
<sequence length="165" mass="18785">GRRAAQAIDRYLRDLLKEKQAEKPTTEFKLLDIDFIEKKERVAVPMLPVTDRRENFAEVELGLNSEQAKAEANRCLICQGMCLVACPYNAPQFGAEDNPKMQKCDFCLEEWEQGNKPICVRSCTLRALDFGSIGELRAKYGDVREAEGFPYYEKSEPAIIFKPKA</sequence>
<evidence type="ECO:0000256" key="1">
    <source>
        <dbReference type="ARBA" id="ARBA00022448"/>
    </source>
</evidence>
<dbReference type="SUPFAM" id="SSF54862">
    <property type="entry name" value="4Fe-4S ferredoxins"/>
    <property type="match status" value="1"/>
</dbReference>
<dbReference type="Pfam" id="PF13247">
    <property type="entry name" value="Fer4_11"/>
    <property type="match status" value="1"/>
</dbReference>
<dbReference type="PANTHER" id="PTHR43177:SF5">
    <property type="entry name" value="ANAEROBIC DIMETHYL SULFOXIDE REDUCTASE CHAIN B-RELATED"/>
    <property type="match status" value="1"/>
</dbReference>
<keyword evidence="5" id="KW-0249">Electron transport</keyword>
<dbReference type="PROSITE" id="PS51379">
    <property type="entry name" value="4FE4S_FER_2"/>
    <property type="match status" value="1"/>
</dbReference>
<dbReference type="EMBL" id="BART01029770">
    <property type="protein sequence ID" value="GAH10573.1"/>
    <property type="molecule type" value="Genomic_DNA"/>
</dbReference>
<organism evidence="9">
    <name type="scientific">marine sediment metagenome</name>
    <dbReference type="NCBI Taxonomy" id="412755"/>
    <lineage>
        <taxon>unclassified sequences</taxon>
        <taxon>metagenomes</taxon>
        <taxon>ecological metagenomes</taxon>
    </lineage>
</organism>
<evidence type="ECO:0000256" key="7">
    <source>
        <dbReference type="ARBA" id="ARBA00023014"/>
    </source>
</evidence>
<gene>
    <name evidence="9" type="ORF">S01H4_52159</name>
</gene>
<evidence type="ECO:0000256" key="3">
    <source>
        <dbReference type="ARBA" id="ARBA00022723"/>
    </source>
</evidence>
<dbReference type="PANTHER" id="PTHR43177">
    <property type="entry name" value="PROTEIN NRFC"/>
    <property type="match status" value="1"/>
</dbReference>
<keyword evidence="4" id="KW-0677">Repeat</keyword>
<dbReference type="AlphaFoldDB" id="X1EPL2"/>
<keyword evidence="1" id="KW-0813">Transport</keyword>
<evidence type="ECO:0000313" key="9">
    <source>
        <dbReference type="EMBL" id="GAH10573.1"/>
    </source>
</evidence>
<keyword evidence="3" id="KW-0479">Metal-binding</keyword>
<keyword evidence="6" id="KW-0408">Iron</keyword>
<reference evidence="9" key="1">
    <citation type="journal article" date="2014" name="Front. Microbiol.">
        <title>High frequency of phylogenetically diverse reductive dehalogenase-homologous genes in deep subseafloor sedimentary metagenomes.</title>
        <authorList>
            <person name="Kawai M."/>
            <person name="Futagami T."/>
            <person name="Toyoda A."/>
            <person name="Takaki Y."/>
            <person name="Nishi S."/>
            <person name="Hori S."/>
            <person name="Arai W."/>
            <person name="Tsubouchi T."/>
            <person name="Morono Y."/>
            <person name="Uchiyama I."/>
            <person name="Ito T."/>
            <person name="Fujiyama A."/>
            <person name="Inagaki F."/>
            <person name="Takami H."/>
        </authorList>
    </citation>
    <scope>NUCLEOTIDE SEQUENCE</scope>
    <source>
        <strain evidence="9">Expedition CK06-06</strain>
    </source>
</reference>
<feature type="domain" description="4Fe-4S ferredoxin-type" evidence="8">
    <location>
        <begin position="66"/>
        <end position="96"/>
    </location>
</feature>
<evidence type="ECO:0000256" key="4">
    <source>
        <dbReference type="ARBA" id="ARBA00022737"/>
    </source>
</evidence>
<dbReference type="InterPro" id="IPR017896">
    <property type="entry name" value="4Fe4S_Fe-S-bd"/>
</dbReference>
<evidence type="ECO:0000259" key="8">
    <source>
        <dbReference type="PROSITE" id="PS51379"/>
    </source>
</evidence>
<dbReference type="GO" id="GO:0046872">
    <property type="term" value="F:metal ion binding"/>
    <property type="evidence" value="ECO:0007669"/>
    <property type="project" value="UniProtKB-KW"/>
</dbReference>
<accession>X1EPL2</accession>
<name>X1EPL2_9ZZZZ</name>
<keyword evidence="2" id="KW-0004">4Fe-4S</keyword>
<feature type="non-terminal residue" evidence="9">
    <location>
        <position position="1"/>
    </location>
</feature>
<dbReference type="Gene3D" id="3.30.70.20">
    <property type="match status" value="1"/>
</dbReference>
<dbReference type="InterPro" id="IPR050954">
    <property type="entry name" value="ET_IronSulfur_Cluster-Binding"/>
</dbReference>
<dbReference type="GO" id="GO:0051539">
    <property type="term" value="F:4 iron, 4 sulfur cluster binding"/>
    <property type="evidence" value="ECO:0007669"/>
    <property type="project" value="UniProtKB-KW"/>
</dbReference>
<dbReference type="InterPro" id="IPR009051">
    <property type="entry name" value="Helical_ferredxn"/>
</dbReference>
<dbReference type="Gene3D" id="1.10.1060.10">
    <property type="entry name" value="Alpha-helical ferredoxin"/>
    <property type="match status" value="1"/>
</dbReference>
<evidence type="ECO:0000256" key="6">
    <source>
        <dbReference type="ARBA" id="ARBA00023004"/>
    </source>
</evidence>